<accession>A0A1F6BDB8</accession>
<name>A0A1F6BDB8_9BACT</name>
<organism evidence="1 2">
    <name type="scientific">Candidatus Gottesmanbacteria bacterium RIFOXYB1_FULL_47_11</name>
    <dbReference type="NCBI Taxonomy" id="1798401"/>
    <lineage>
        <taxon>Bacteria</taxon>
        <taxon>Candidatus Gottesmaniibacteriota</taxon>
    </lineage>
</organism>
<proteinExistence type="predicted"/>
<evidence type="ECO:0000313" key="1">
    <source>
        <dbReference type="EMBL" id="OGG34752.1"/>
    </source>
</evidence>
<gene>
    <name evidence="1" type="ORF">A2363_03280</name>
</gene>
<dbReference type="Proteomes" id="UP000176186">
    <property type="component" value="Unassembled WGS sequence"/>
</dbReference>
<reference evidence="1 2" key="1">
    <citation type="journal article" date="2016" name="Nat. Commun.">
        <title>Thousands of microbial genomes shed light on interconnected biogeochemical processes in an aquifer system.</title>
        <authorList>
            <person name="Anantharaman K."/>
            <person name="Brown C.T."/>
            <person name="Hug L.A."/>
            <person name="Sharon I."/>
            <person name="Castelle C.J."/>
            <person name="Probst A.J."/>
            <person name="Thomas B.C."/>
            <person name="Singh A."/>
            <person name="Wilkins M.J."/>
            <person name="Karaoz U."/>
            <person name="Brodie E.L."/>
            <person name="Williams K.H."/>
            <person name="Hubbard S.S."/>
            <person name="Banfield J.F."/>
        </authorList>
    </citation>
    <scope>NUCLEOTIDE SEQUENCE [LARGE SCALE GENOMIC DNA]</scope>
</reference>
<dbReference type="EMBL" id="MFKE01000023">
    <property type="protein sequence ID" value="OGG34752.1"/>
    <property type="molecule type" value="Genomic_DNA"/>
</dbReference>
<sequence length="135" mass="14963">MGFRQEILRLVNRDRIPNEILFPHYGRIGENDKGIEPGVYTETNIPRWAWETNEDIRVKTGMALTLHEGIQKLLGSESVQGTIPLSDGVSISQQGVKFEYVATVGEGKHTCVCLKVERADPGAMVVAMNRLGLAK</sequence>
<dbReference type="STRING" id="1798401.A2363_03280"/>
<protein>
    <submittedName>
        <fullName evidence="1">Uncharacterized protein</fullName>
    </submittedName>
</protein>
<dbReference type="AlphaFoldDB" id="A0A1F6BDB8"/>
<evidence type="ECO:0000313" key="2">
    <source>
        <dbReference type="Proteomes" id="UP000176186"/>
    </source>
</evidence>
<comment type="caution">
    <text evidence="1">The sequence shown here is derived from an EMBL/GenBank/DDBJ whole genome shotgun (WGS) entry which is preliminary data.</text>
</comment>